<gene>
    <name evidence="1" type="ORF">AFM11_21145</name>
</gene>
<dbReference type="InterPro" id="IPR052896">
    <property type="entry name" value="GGT-like_enzyme"/>
</dbReference>
<accession>A0A132PJ56</accession>
<dbReference type="Pfam" id="PF01019">
    <property type="entry name" value="G_glu_transpept"/>
    <property type="match status" value="2"/>
</dbReference>
<dbReference type="SUPFAM" id="SSF56235">
    <property type="entry name" value="N-terminal nucleophile aminohydrolases (Ntn hydrolases)"/>
    <property type="match status" value="1"/>
</dbReference>
<organism evidence="1 2">
    <name type="scientific">Mycolicibacterium wolinskyi</name>
    <dbReference type="NCBI Taxonomy" id="59750"/>
    <lineage>
        <taxon>Bacteria</taxon>
        <taxon>Bacillati</taxon>
        <taxon>Actinomycetota</taxon>
        <taxon>Actinomycetes</taxon>
        <taxon>Mycobacteriales</taxon>
        <taxon>Mycobacteriaceae</taxon>
        <taxon>Mycolicibacterium</taxon>
    </lineage>
</organism>
<dbReference type="EMBL" id="LGTW01000014">
    <property type="protein sequence ID" value="KWX22333.1"/>
    <property type="molecule type" value="Genomic_DNA"/>
</dbReference>
<dbReference type="PANTHER" id="PTHR43881:SF1">
    <property type="entry name" value="GAMMA-GLUTAMYLTRANSPEPTIDASE (AFU_ORTHOLOGUE AFUA_4G13580)"/>
    <property type="match status" value="1"/>
</dbReference>
<reference evidence="1 2" key="1">
    <citation type="submission" date="2015-07" db="EMBL/GenBank/DDBJ databases">
        <title>A draft genome sequence of Mycobacterium wolinskyi.</title>
        <authorList>
            <person name="de Man T.J."/>
            <person name="Perry K.A."/>
            <person name="Coulliette A.D."/>
            <person name="Jensen B."/>
            <person name="Toney N.C."/>
            <person name="Limbago B.M."/>
            <person name="Noble-Wang J."/>
        </authorList>
    </citation>
    <scope>NUCLEOTIDE SEQUENCE [LARGE SCALE GENOMIC DNA]</scope>
    <source>
        <strain evidence="1 2">CDC_01</strain>
    </source>
</reference>
<dbReference type="Gene3D" id="3.60.20.40">
    <property type="match status" value="1"/>
</dbReference>
<dbReference type="AlphaFoldDB" id="A0A132PJ56"/>
<dbReference type="PRINTS" id="PR01210">
    <property type="entry name" value="GGTRANSPTASE"/>
</dbReference>
<dbReference type="STRING" id="59750.AWC31_06510"/>
<keyword evidence="2" id="KW-1185">Reference proteome</keyword>
<dbReference type="PATRIC" id="fig|59750.3.peg.1576"/>
<comment type="caution">
    <text evidence="1">The sequence shown here is derived from an EMBL/GenBank/DDBJ whole genome shotgun (WGS) entry which is preliminary data.</text>
</comment>
<proteinExistence type="predicted"/>
<dbReference type="PANTHER" id="PTHR43881">
    <property type="entry name" value="GAMMA-GLUTAMYLTRANSPEPTIDASE (AFU_ORTHOLOGUE AFUA_4G13580)"/>
    <property type="match status" value="1"/>
</dbReference>
<sequence length="461" mass="47253">MLDVLARRAVASGSLGAVSAGSRTAAAIGASAFLAGGNAFDAALAAALSETVALPSKCGLAGDVVALYVTAGASAPISLVAIGGASAGLYAAAEAAGWEVPATGPLSVGIPGAPAGYSRIAELARLPLERLTAPAVELARRGVWWSPMNATLECEARTLLYRYQPDGCVYSPRDAKHTVGDMVRLPGLAVVLEEFVARGADLFTGPVGDAVVDCVQRHGGMLTARDLVSVDVAEEAAHCVQTESGPLWATNAPTYGPALTHAMAGRVVSDVGPGDVRRSLADLADTKTAAAEGTSTVAAVDEAGNAVVLVHSLSFPQYGSGLVVGEYDLILSNRAGRGFTFAPGHPNAPVAGRRPLTTLHAWGIGHRDGWILGATPGGQQQVPWNVQLVAQLLDTSDDGEQAMGDALVTPRWQLDAPGDVRHEGRELGRFEARSSHTLVRTATSRCAAAADPRWDGAAVAV</sequence>
<evidence type="ECO:0008006" key="3">
    <source>
        <dbReference type="Google" id="ProtNLM"/>
    </source>
</evidence>
<dbReference type="Proteomes" id="UP000070612">
    <property type="component" value="Unassembled WGS sequence"/>
</dbReference>
<name>A0A132PJ56_9MYCO</name>
<protein>
    <recommendedName>
        <fullName evidence="3">Gamma-glutamyltransferase</fullName>
    </recommendedName>
</protein>
<dbReference type="RefSeq" id="WP_067852205.1">
    <property type="nucleotide sequence ID" value="NZ_LGTW01000014.1"/>
</dbReference>
<evidence type="ECO:0000313" key="1">
    <source>
        <dbReference type="EMBL" id="KWX22333.1"/>
    </source>
</evidence>
<dbReference type="InterPro" id="IPR029055">
    <property type="entry name" value="Ntn_hydrolases_N"/>
</dbReference>
<evidence type="ECO:0000313" key="2">
    <source>
        <dbReference type="Proteomes" id="UP000070612"/>
    </source>
</evidence>
<dbReference type="InterPro" id="IPR043137">
    <property type="entry name" value="GGT_ssub_C"/>
</dbReference>